<name>A0A1C3VWM3_9HYPH</name>
<organism evidence="1 2">
    <name type="scientific">Rhizobium hainanense</name>
    <dbReference type="NCBI Taxonomy" id="52131"/>
    <lineage>
        <taxon>Bacteria</taxon>
        <taxon>Pseudomonadati</taxon>
        <taxon>Pseudomonadota</taxon>
        <taxon>Alphaproteobacteria</taxon>
        <taxon>Hyphomicrobiales</taxon>
        <taxon>Rhizobiaceae</taxon>
        <taxon>Rhizobium/Agrobacterium group</taxon>
        <taxon>Rhizobium</taxon>
    </lineage>
</organism>
<dbReference type="OrthoDB" id="117331at2"/>
<dbReference type="EMBL" id="FMAC01000008">
    <property type="protein sequence ID" value="SCB32117.1"/>
    <property type="molecule type" value="Genomic_DNA"/>
</dbReference>
<dbReference type="InterPro" id="IPR032710">
    <property type="entry name" value="NTF2-like_dom_sf"/>
</dbReference>
<reference evidence="2" key="1">
    <citation type="submission" date="2016-08" db="EMBL/GenBank/DDBJ databases">
        <authorList>
            <person name="Varghese N."/>
            <person name="Submissions Spin"/>
        </authorList>
    </citation>
    <scope>NUCLEOTIDE SEQUENCE [LARGE SCALE GENOMIC DNA]</scope>
    <source>
        <strain evidence="2">CCBAU 57015</strain>
    </source>
</reference>
<proteinExistence type="predicted"/>
<dbReference type="STRING" id="52131.GA0061100_108292"/>
<evidence type="ECO:0000313" key="2">
    <source>
        <dbReference type="Proteomes" id="UP000186228"/>
    </source>
</evidence>
<accession>A0A1C3VWM3</accession>
<sequence>MTTMSFTKKDAPQWLLAFWREIDDKTFGQGFDCLAEDATCNLGIADWKGRETIRQNLRAFIDTGFTALHDVTEYWDAGSLKVFRGTVTMTPNDRTQAVVKPVMTHFFYMDEADPTKVRHWYGSVGPVAFS</sequence>
<gene>
    <name evidence="1" type="ORF">GA0061100_108292</name>
</gene>
<dbReference type="AlphaFoldDB" id="A0A1C3VWM3"/>
<dbReference type="Proteomes" id="UP000186228">
    <property type="component" value="Unassembled WGS sequence"/>
</dbReference>
<dbReference type="RefSeq" id="WP_075855472.1">
    <property type="nucleotide sequence ID" value="NZ_FMAC01000008.1"/>
</dbReference>
<dbReference type="Gene3D" id="3.10.450.50">
    <property type="match status" value="1"/>
</dbReference>
<evidence type="ECO:0008006" key="3">
    <source>
        <dbReference type="Google" id="ProtNLM"/>
    </source>
</evidence>
<dbReference type="SUPFAM" id="SSF54427">
    <property type="entry name" value="NTF2-like"/>
    <property type="match status" value="1"/>
</dbReference>
<keyword evidence="2" id="KW-1185">Reference proteome</keyword>
<protein>
    <recommendedName>
        <fullName evidence="3">SnoaL-like domain-containing protein</fullName>
    </recommendedName>
</protein>
<evidence type="ECO:0000313" key="1">
    <source>
        <dbReference type="EMBL" id="SCB32117.1"/>
    </source>
</evidence>